<keyword evidence="3" id="KW-0862">Zinc</keyword>
<dbReference type="Pfam" id="PF06839">
    <property type="entry name" value="Zn_ribbon_GRF"/>
    <property type="match status" value="2"/>
</dbReference>
<proteinExistence type="predicted"/>
<evidence type="ECO:0000256" key="5">
    <source>
        <dbReference type="SAM" id="Coils"/>
    </source>
</evidence>
<dbReference type="PROSITE" id="PS50158">
    <property type="entry name" value="ZF_CCHC"/>
    <property type="match status" value="2"/>
</dbReference>
<protein>
    <submittedName>
        <fullName evidence="9">Uncharacterized protein</fullName>
    </submittedName>
</protein>
<dbReference type="GO" id="GO:0008270">
    <property type="term" value="F:zinc ion binding"/>
    <property type="evidence" value="ECO:0007669"/>
    <property type="project" value="UniProtKB-KW"/>
</dbReference>
<evidence type="ECO:0000256" key="1">
    <source>
        <dbReference type="ARBA" id="ARBA00022723"/>
    </source>
</evidence>
<evidence type="ECO:0000313" key="9">
    <source>
        <dbReference type="EMBL" id="KAL3722897.1"/>
    </source>
</evidence>
<dbReference type="InterPro" id="IPR010666">
    <property type="entry name" value="Znf_GRF"/>
</dbReference>
<feature type="domain" description="GRF-type" evidence="8">
    <location>
        <begin position="167"/>
        <end position="210"/>
    </location>
</feature>
<evidence type="ECO:0000256" key="2">
    <source>
        <dbReference type="ARBA" id="ARBA00022771"/>
    </source>
</evidence>
<comment type="caution">
    <text evidence="9">The sequence shown here is derived from an EMBL/GenBank/DDBJ whole genome shotgun (WGS) entry which is preliminary data.</text>
</comment>
<feature type="domain" description="CCHC-type" evidence="7">
    <location>
        <begin position="30"/>
        <end position="44"/>
    </location>
</feature>
<feature type="region of interest" description="Disordered" evidence="6">
    <location>
        <begin position="42"/>
        <end position="73"/>
    </location>
</feature>
<evidence type="ECO:0000256" key="4">
    <source>
        <dbReference type="PROSITE-ProRule" id="PRU00047"/>
    </source>
</evidence>
<dbReference type="Proteomes" id="UP001634007">
    <property type="component" value="Unassembled WGS sequence"/>
</dbReference>
<dbReference type="EMBL" id="JBJKBG010000009">
    <property type="protein sequence ID" value="KAL3722897.1"/>
    <property type="molecule type" value="Genomic_DNA"/>
</dbReference>
<dbReference type="PANTHER" id="PTHR33680:SF1">
    <property type="entry name" value="OS05G0489500 PROTEIN"/>
    <property type="match status" value="1"/>
</dbReference>
<gene>
    <name evidence="9" type="ORF">ACJRO7_035138</name>
</gene>
<feature type="domain" description="CCHC-type" evidence="7">
    <location>
        <begin position="80"/>
        <end position="95"/>
    </location>
</feature>
<dbReference type="Gene3D" id="4.10.60.10">
    <property type="entry name" value="Zinc finger, CCHC-type"/>
    <property type="match status" value="2"/>
</dbReference>
<name>A0ABD3J5N7_EUCGL</name>
<evidence type="ECO:0000259" key="8">
    <source>
        <dbReference type="PROSITE" id="PS51999"/>
    </source>
</evidence>
<feature type="compositionally biased region" description="Low complexity" evidence="6">
    <location>
        <begin position="52"/>
        <end position="62"/>
    </location>
</feature>
<feature type="coiled-coil region" evidence="5">
    <location>
        <begin position="556"/>
        <end position="611"/>
    </location>
</feature>
<dbReference type="SMART" id="SM00343">
    <property type="entry name" value="ZnF_C2HC"/>
    <property type="match status" value="2"/>
</dbReference>
<dbReference type="PROSITE" id="PS51999">
    <property type="entry name" value="ZF_GRF"/>
    <property type="match status" value="2"/>
</dbReference>
<evidence type="ECO:0000313" key="10">
    <source>
        <dbReference type="Proteomes" id="UP001634007"/>
    </source>
</evidence>
<dbReference type="InterPro" id="IPR001878">
    <property type="entry name" value="Znf_CCHC"/>
</dbReference>
<dbReference type="AlphaFoldDB" id="A0ABD3J5N7"/>
<sequence length="652" mass="72278">MERPIIPATPPSLDRRGEALPSQRTRNDVCFNCNKQGHWRKDCPGQPPAGSHPPAAAASLPPFVDRRNGAPSQGMRNDTCFSCKKQGHWTKDCPDKSPSKSSQQPPSADVPVLQCRCGAGACVVLTSHTQQNPDRKFYKCLERAPDGDGVGGCGFFAWCDKYSAPMCTCGAGRCRISFFEDPPHRGRKYFSCRIKKGHGACDFFQWADSSAENVASKDVATSVVAPPEVMEIESTMADAGEDYEIDPLLMMDSGEIQGVICRFSTPERDVRGLESESLTPEGNLDTQELTVEDMDLGEPTSEQMQLVSCLTSPASLGQQEYLRWISAAGGMLAGSRDNVDMLRGGIVISWHGRLAFSPRASLAHPSPTRSFCGIFPSLAVDHMDISSIEQSRVPQASMESDMDNQNLRVSVGNSFLAEDVSGTRSEVSRFQSHPELVSNHWSRGKVSVLNQMAKLVQKDIIDLLEKNSVDHAHLEQEARDRLDCLDFLPVDSSQFKEEVKEFLLCASRLAEAERPINETAMPDILEHFSRAKKRFNDVSDKHSGTSGAYAACDGRNKCLQEDYRRAKETMLRIEAELHRCEVERAELQGWLAETTRELVEAKSSMEEASWEISLVVQRRESERCAARAALDKARLQLRSNLRKRASVVTNQL</sequence>
<dbReference type="InterPro" id="IPR036875">
    <property type="entry name" value="Znf_CCHC_sf"/>
</dbReference>
<accession>A0ABD3J5N7</accession>
<keyword evidence="5" id="KW-0175">Coiled coil</keyword>
<keyword evidence="2 4" id="KW-0863">Zinc-finger</keyword>
<dbReference type="Pfam" id="PF00098">
    <property type="entry name" value="zf-CCHC"/>
    <property type="match status" value="2"/>
</dbReference>
<reference evidence="9 10" key="1">
    <citation type="submission" date="2024-11" db="EMBL/GenBank/DDBJ databases">
        <title>Chromosome-level genome assembly of Eucalyptus globulus Labill. provides insights into its genome evolution.</title>
        <authorList>
            <person name="Li X."/>
        </authorList>
    </citation>
    <scope>NUCLEOTIDE SEQUENCE [LARGE SCALE GENOMIC DNA]</scope>
    <source>
        <strain evidence="9">CL2024</strain>
        <tissue evidence="9">Fresh tender leaves</tissue>
    </source>
</reference>
<keyword evidence="10" id="KW-1185">Reference proteome</keyword>
<evidence type="ECO:0000256" key="6">
    <source>
        <dbReference type="SAM" id="MobiDB-lite"/>
    </source>
</evidence>
<feature type="region of interest" description="Disordered" evidence="6">
    <location>
        <begin position="1"/>
        <end position="23"/>
    </location>
</feature>
<dbReference type="PANTHER" id="PTHR33680">
    <property type="entry name" value="OS07G0190500 PROTEIN"/>
    <property type="match status" value="1"/>
</dbReference>
<keyword evidence="1" id="KW-0479">Metal-binding</keyword>
<dbReference type="SUPFAM" id="SSF57756">
    <property type="entry name" value="Retrovirus zinc finger-like domains"/>
    <property type="match status" value="2"/>
</dbReference>
<feature type="domain" description="GRF-type" evidence="8">
    <location>
        <begin position="115"/>
        <end position="162"/>
    </location>
</feature>
<organism evidence="9 10">
    <name type="scientific">Eucalyptus globulus</name>
    <name type="common">Tasmanian blue gum</name>
    <dbReference type="NCBI Taxonomy" id="34317"/>
    <lineage>
        <taxon>Eukaryota</taxon>
        <taxon>Viridiplantae</taxon>
        <taxon>Streptophyta</taxon>
        <taxon>Embryophyta</taxon>
        <taxon>Tracheophyta</taxon>
        <taxon>Spermatophyta</taxon>
        <taxon>Magnoliopsida</taxon>
        <taxon>eudicotyledons</taxon>
        <taxon>Gunneridae</taxon>
        <taxon>Pentapetalae</taxon>
        <taxon>rosids</taxon>
        <taxon>malvids</taxon>
        <taxon>Myrtales</taxon>
        <taxon>Myrtaceae</taxon>
        <taxon>Myrtoideae</taxon>
        <taxon>Eucalypteae</taxon>
        <taxon>Eucalyptus</taxon>
    </lineage>
</organism>
<evidence type="ECO:0000256" key="3">
    <source>
        <dbReference type="ARBA" id="ARBA00022833"/>
    </source>
</evidence>
<evidence type="ECO:0000259" key="7">
    <source>
        <dbReference type="PROSITE" id="PS50158"/>
    </source>
</evidence>